<evidence type="ECO:0000313" key="3">
    <source>
        <dbReference type="Proteomes" id="UP000221165"/>
    </source>
</evidence>
<dbReference type="EMBL" id="MIGC01010942">
    <property type="protein sequence ID" value="PHJ14845.1"/>
    <property type="molecule type" value="Genomic_DNA"/>
</dbReference>
<feature type="compositionally biased region" description="Low complexity" evidence="1">
    <location>
        <begin position="96"/>
        <end position="106"/>
    </location>
</feature>
<dbReference type="RefSeq" id="XP_067916579.1">
    <property type="nucleotide sequence ID" value="XM_068071448.1"/>
</dbReference>
<keyword evidence="3" id="KW-1185">Reference proteome</keyword>
<accession>A0A2C6KEC6</accession>
<name>A0A2C6KEC6_9APIC</name>
<organism evidence="2 3">
    <name type="scientific">Cystoisospora suis</name>
    <dbReference type="NCBI Taxonomy" id="483139"/>
    <lineage>
        <taxon>Eukaryota</taxon>
        <taxon>Sar</taxon>
        <taxon>Alveolata</taxon>
        <taxon>Apicomplexa</taxon>
        <taxon>Conoidasida</taxon>
        <taxon>Coccidia</taxon>
        <taxon>Eucoccidiorida</taxon>
        <taxon>Eimeriorina</taxon>
        <taxon>Sarcocystidae</taxon>
        <taxon>Cystoisospora</taxon>
    </lineage>
</organism>
<dbReference type="GeneID" id="94434659"/>
<dbReference type="VEuPathDB" id="ToxoDB:CSUI_011349"/>
<feature type="compositionally biased region" description="Basic residues" evidence="1">
    <location>
        <begin position="28"/>
        <end position="46"/>
    </location>
</feature>
<gene>
    <name evidence="2" type="ORF">CSUI_011349</name>
</gene>
<feature type="region of interest" description="Disordered" evidence="1">
    <location>
        <begin position="28"/>
        <end position="119"/>
    </location>
</feature>
<evidence type="ECO:0000313" key="2">
    <source>
        <dbReference type="EMBL" id="PHJ14845.1"/>
    </source>
</evidence>
<feature type="non-terminal residue" evidence="2">
    <location>
        <position position="162"/>
    </location>
</feature>
<proteinExistence type="predicted"/>
<dbReference type="AlphaFoldDB" id="A0A2C6KEC6"/>
<dbReference type="Proteomes" id="UP000221165">
    <property type="component" value="Unassembled WGS sequence"/>
</dbReference>
<evidence type="ECO:0000256" key="1">
    <source>
        <dbReference type="SAM" id="MobiDB-lite"/>
    </source>
</evidence>
<sequence length="162" mass="17608">MAAAFRRAPTEEDLHPRHLLDFSLVGMKKHSHQQRPLQPHHHHPSSRHSSCPSSFGYHSHRHHLQGRAPPPPGGVEVAEQVPDCEGDVSPKELFFSSSSSSPSSSSLATRHSPAKTTFPLQHQPPSSVVLLLPYYICPLLPNFPRAAGNFMTAPASSSSSCG</sequence>
<comment type="caution">
    <text evidence="2">The sequence shown here is derived from an EMBL/GenBank/DDBJ whole genome shotgun (WGS) entry which is preliminary data.</text>
</comment>
<reference evidence="2 3" key="1">
    <citation type="journal article" date="2017" name="Int. J. Parasitol.">
        <title>The genome of the protozoan parasite Cystoisospora suis and a reverse vaccinology approach to identify vaccine candidates.</title>
        <authorList>
            <person name="Palmieri N."/>
            <person name="Shrestha A."/>
            <person name="Ruttkowski B."/>
            <person name="Beck T."/>
            <person name="Vogl C."/>
            <person name="Tomley F."/>
            <person name="Blake D.P."/>
            <person name="Joachim A."/>
        </authorList>
    </citation>
    <scope>NUCLEOTIDE SEQUENCE [LARGE SCALE GENOMIC DNA]</scope>
    <source>
        <strain evidence="2 3">Wien I</strain>
    </source>
</reference>
<protein>
    <submittedName>
        <fullName evidence="2">Uncharacterized protein</fullName>
    </submittedName>
</protein>